<evidence type="ECO:0000313" key="2">
    <source>
        <dbReference type="EMBL" id="SEA81584.1"/>
    </source>
</evidence>
<dbReference type="Proteomes" id="UP000182257">
    <property type="component" value="Unassembled WGS sequence"/>
</dbReference>
<accession>A0A1H4E935</accession>
<dbReference type="OrthoDB" id="1075870at2"/>
<reference evidence="2 3" key="1">
    <citation type="submission" date="2016-10" db="EMBL/GenBank/DDBJ databases">
        <authorList>
            <person name="de Groot N.N."/>
        </authorList>
    </citation>
    <scope>NUCLEOTIDE SEQUENCE [LARGE SCALE GENOMIC DNA]</scope>
    <source>
        <strain evidence="2 3">D31d</strain>
    </source>
</reference>
<dbReference type="Gene3D" id="1.25.40.10">
    <property type="entry name" value="Tetratricopeptide repeat domain"/>
    <property type="match status" value="1"/>
</dbReference>
<dbReference type="RefSeq" id="WP_074761922.1">
    <property type="nucleotide sequence ID" value="NZ_FNRF01000005.1"/>
</dbReference>
<gene>
    <name evidence="2" type="ORF">SAMN05216462_2649</name>
</gene>
<dbReference type="SUPFAM" id="SSF48452">
    <property type="entry name" value="TPR-like"/>
    <property type="match status" value="1"/>
</dbReference>
<evidence type="ECO:0000313" key="3">
    <source>
        <dbReference type="Proteomes" id="UP000182257"/>
    </source>
</evidence>
<name>A0A1H4E935_XYLRU</name>
<dbReference type="InterPro" id="IPR011990">
    <property type="entry name" value="TPR-like_helical_dom_sf"/>
</dbReference>
<organism evidence="2 3">
    <name type="scientific">Xylanibacter ruminicola</name>
    <name type="common">Prevotella ruminicola</name>
    <dbReference type="NCBI Taxonomy" id="839"/>
    <lineage>
        <taxon>Bacteria</taxon>
        <taxon>Pseudomonadati</taxon>
        <taxon>Bacteroidota</taxon>
        <taxon>Bacteroidia</taxon>
        <taxon>Bacteroidales</taxon>
        <taxon>Prevotellaceae</taxon>
        <taxon>Xylanibacter</taxon>
    </lineage>
</organism>
<sequence length="367" mass="41674">MKIVLTIVALALLAVSPAKGEVLDSLTICLQSGDSCMQQYNTFEALKCYQKAFGLRDTLITRTKLADCYYKRANYRQAAELLKNIPEDSLSHEAFRQLAFSYQKQGDNDSFVYWAQQLVARFPMDGEVVAGLTNGYTKASQPEKAVICGLKYSLKDSTNVLVNRALADAWFVNRSFTAAAMMYEHLLEQGDSTFNTLYSAGMSYSQLDDLERAYKYLQLAFLVSGMQHAGCAYRLGVVCVDTQRYPEGLNYLSLAKELMLPDTTIMKAITLSEGEGYYLTHKYEEAVAAWKEHLLYNPSSVATYYNIANAYAYLLKDEEQGRAYYQQFVEKAAEVDKPTEKLSEMIEKAKEMLRVYDLREKFKARKK</sequence>
<protein>
    <submittedName>
        <fullName evidence="2">Uncharacterized protein</fullName>
    </submittedName>
</protein>
<feature type="signal peptide" evidence="1">
    <location>
        <begin position="1"/>
        <end position="20"/>
    </location>
</feature>
<keyword evidence="1" id="KW-0732">Signal</keyword>
<dbReference type="AlphaFoldDB" id="A0A1H4E935"/>
<dbReference type="Pfam" id="PF13174">
    <property type="entry name" value="TPR_6"/>
    <property type="match status" value="1"/>
</dbReference>
<evidence type="ECO:0000256" key="1">
    <source>
        <dbReference type="SAM" id="SignalP"/>
    </source>
</evidence>
<dbReference type="EMBL" id="FNRF01000005">
    <property type="protein sequence ID" value="SEA81584.1"/>
    <property type="molecule type" value="Genomic_DNA"/>
</dbReference>
<feature type="chain" id="PRO_5010169092" evidence="1">
    <location>
        <begin position="21"/>
        <end position="367"/>
    </location>
</feature>
<dbReference type="InterPro" id="IPR019734">
    <property type="entry name" value="TPR_rpt"/>
</dbReference>
<dbReference type="SUPFAM" id="SSF81901">
    <property type="entry name" value="HCP-like"/>
    <property type="match status" value="1"/>
</dbReference>
<proteinExistence type="predicted"/>